<keyword evidence="1" id="KW-0732">Signal</keyword>
<protein>
    <submittedName>
        <fullName evidence="2">Uncharacterized protein</fullName>
    </submittedName>
</protein>
<organism evidence="2 3">
    <name type="scientific">Chryseobacterium indicum</name>
    <dbReference type="NCBI Taxonomy" id="2766954"/>
    <lineage>
        <taxon>Bacteria</taxon>
        <taxon>Pseudomonadati</taxon>
        <taxon>Bacteroidota</taxon>
        <taxon>Flavobacteriia</taxon>
        <taxon>Flavobacteriales</taxon>
        <taxon>Weeksellaceae</taxon>
        <taxon>Chryseobacterium group</taxon>
        <taxon>Chryseobacterium</taxon>
    </lineage>
</organism>
<gene>
    <name evidence="2" type="ORF">H9Q08_01830</name>
</gene>
<comment type="caution">
    <text evidence="2">The sequence shown here is derived from an EMBL/GenBank/DDBJ whole genome shotgun (WGS) entry which is preliminary data.</text>
</comment>
<name>A0ABS9C1H4_9FLAO</name>
<dbReference type="Proteomes" id="UP001430374">
    <property type="component" value="Unassembled WGS sequence"/>
</dbReference>
<evidence type="ECO:0000313" key="2">
    <source>
        <dbReference type="EMBL" id="MCF2218034.1"/>
    </source>
</evidence>
<evidence type="ECO:0000313" key="3">
    <source>
        <dbReference type="Proteomes" id="UP001430374"/>
    </source>
</evidence>
<feature type="signal peptide" evidence="1">
    <location>
        <begin position="1"/>
        <end position="20"/>
    </location>
</feature>
<reference evidence="2" key="1">
    <citation type="submission" date="2021-08" db="EMBL/GenBank/DDBJ databases">
        <title>Complete genome sequence of Chryseobacterium sp strain PS-8.</title>
        <authorList>
            <person name="Das S.K."/>
        </authorList>
    </citation>
    <scope>NUCLEOTIDE SEQUENCE</scope>
    <source>
        <strain evidence="2">PS-8</strain>
    </source>
</reference>
<proteinExistence type="predicted"/>
<sequence length="311" mass="32380">MKKFLLTATMLVGFVAIAQAQQGRVGINTTTPAATLDVVGTPTDATKPDALLVPRLTRGQLQAKDAVYTATQNGALAFVSSIADGAASGKAVNITATGFYYGENPFFDASSNFDTASTGTANNVGKGLYFPTTNLVTWTFKTTNLDGVTFPTAFDGMIVYNSGTGNTVSGQGVQVAVTPGFYYFSNPGQSTSIANGRWLPLGAASAKFNAVNNALAGVATNTLVDGNPVYAYKGQFTTTGSSTAVTLAVPTGLTSMYGITIFKKASTGNKIVFSKELYSYDSTTGAAVTGSPSMSVVYPADTYDYIIEYFK</sequence>
<feature type="chain" id="PRO_5046033784" evidence="1">
    <location>
        <begin position="21"/>
        <end position="311"/>
    </location>
</feature>
<keyword evidence="3" id="KW-1185">Reference proteome</keyword>
<dbReference type="EMBL" id="JACSGT010000001">
    <property type="protein sequence ID" value="MCF2218034.1"/>
    <property type="molecule type" value="Genomic_DNA"/>
</dbReference>
<accession>A0ABS9C1H4</accession>
<evidence type="ECO:0000256" key="1">
    <source>
        <dbReference type="SAM" id="SignalP"/>
    </source>
</evidence>
<dbReference type="RefSeq" id="WP_235129862.1">
    <property type="nucleotide sequence ID" value="NZ_JACSGT010000001.1"/>
</dbReference>